<dbReference type="InterPro" id="IPR029016">
    <property type="entry name" value="GAF-like_dom_sf"/>
</dbReference>
<gene>
    <name evidence="6" type="ORF">GCM10017557_35220</name>
</gene>
<dbReference type="SMART" id="SM00065">
    <property type="entry name" value="GAF"/>
    <property type="match status" value="1"/>
</dbReference>
<evidence type="ECO:0000313" key="6">
    <source>
        <dbReference type="EMBL" id="BCL28663.1"/>
    </source>
</evidence>
<dbReference type="InterPro" id="IPR011006">
    <property type="entry name" value="CheY-like_superfamily"/>
</dbReference>
<evidence type="ECO:0000256" key="2">
    <source>
        <dbReference type="ARBA" id="ARBA00022777"/>
    </source>
</evidence>
<dbReference type="InterPro" id="IPR003018">
    <property type="entry name" value="GAF"/>
</dbReference>
<evidence type="ECO:0000259" key="5">
    <source>
        <dbReference type="PROSITE" id="PS50921"/>
    </source>
</evidence>
<name>A0A7G1NYY9_9ACTN</name>
<reference evidence="6 7" key="1">
    <citation type="journal article" date="2014" name="Int. J. Syst. Evol. Microbiol.">
        <title>Complete genome sequence of Corynebacterium casei LMG S-19264T (=DSM 44701T), isolated from a smear-ripened cheese.</title>
        <authorList>
            <consortium name="US DOE Joint Genome Institute (JGI-PGF)"/>
            <person name="Walter F."/>
            <person name="Albersmeier A."/>
            <person name="Kalinowski J."/>
            <person name="Ruckert C."/>
        </authorList>
    </citation>
    <scope>NUCLEOTIDE SEQUENCE [LARGE SCALE GENOMIC DNA]</scope>
    <source>
        <strain evidence="6 7">JCM 4677</strain>
    </source>
</reference>
<dbReference type="RefSeq" id="WP_245702563.1">
    <property type="nucleotide sequence ID" value="NZ_AP023440.1"/>
</dbReference>
<dbReference type="Proteomes" id="UP000516444">
    <property type="component" value="Chromosome"/>
</dbReference>
<keyword evidence="4" id="KW-0804">Transcription</keyword>
<dbReference type="SUPFAM" id="SSF55781">
    <property type="entry name" value="GAF domain-like"/>
    <property type="match status" value="1"/>
</dbReference>
<organism evidence="6 7">
    <name type="scientific">Streptomyces aurantiacus</name>
    <dbReference type="NCBI Taxonomy" id="47760"/>
    <lineage>
        <taxon>Bacteria</taxon>
        <taxon>Bacillati</taxon>
        <taxon>Actinomycetota</taxon>
        <taxon>Actinomycetes</taxon>
        <taxon>Kitasatosporales</taxon>
        <taxon>Streptomycetaceae</taxon>
        <taxon>Streptomyces</taxon>
        <taxon>Streptomyces aurantiacus group</taxon>
    </lineage>
</organism>
<dbReference type="Pfam" id="PF13185">
    <property type="entry name" value="GAF_2"/>
    <property type="match status" value="1"/>
</dbReference>
<dbReference type="AlphaFoldDB" id="A0A7G1NYY9"/>
<dbReference type="GO" id="GO:0003723">
    <property type="term" value="F:RNA binding"/>
    <property type="evidence" value="ECO:0007669"/>
    <property type="project" value="InterPro"/>
</dbReference>
<keyword evidence="3" id="KW-0805">Transcription regulation</keyword>
<dbReference type="PROSITE" id="PS50921">
    <property type="entry name" value="ANTAR"/>
    <property type="match status" value="1"/>
</dbReference>
<dbReference type="SMART" id="SM01012">
    <property type="entry name" value="ANTAR"/>
    <property type="match status" value="1"/>
</dbReference>
<dbReference type="GO" id="GO:0016301">
    <property type="term" value="F:kinase activity"/>
    <property type="evidence" value="ECO:0007669"/>
    <property type="project" value="UniProtKB-KW"/>
</dbReference>
<dbReference type="Gene3D" id="1.10.10.10">
    <property type="entry name" value="Winged helix-like DNA-binding domain superfamily/Winged helix DNA-binding domain"/>
    <property type="match status" value="1"/>
</dbReference>
<protein>
    <submittedName>
        <fullName evidence="6">Transcriptional regulator</fullName>
    </submittedName>
</protein>
<dbReference type="EMBL" id="AP023440">
    <property type="protein sequence ID" value="BCL28663.1"/>
    <property type="molecule type" value="Genomic_DNA"/>
</dbReference>
<evidence type="ECO:0000256" key="3">
    <source>
        <dbReference type="ARBA" id="ARBA00023015"/>
    </source>
</evidence>
<keyword evidence="7" id="KW-1185">Reference proteome</keyword>
<proteinExistence type="predicted"/>
<evidence type="ECO:0000313" key="7">
    <source>
        <dbReference type="Proteomes" id="UP000516444"/>
    </source>
</evidence>
<dbReference type="PIRSF" id="PIRSF036625">
    <property type="entry name" value="GAF_ANTAR"/>
    <property type="match status" value="1"/>
</dbReference>
<dbReference type="InterPro" id="IPR036388">
    <property type="entry name" value="WH-like_DNA-bd_sf"/>
</dbReference>
<keyword evidence="1" id="KW-0808">Transferase</keyword>
<keyword evidence="2" id="KW-0418">Kinase</keyword>
<feature type="domain" description="ANTAR" evidence="5">
    <location>
        <begin position="170"/>
        <end position="231"/>
    </location>
</feature>
<dbReference type="Pfam" id="PF03861">
    <property type="entry name" value="ANTAR"/>
    <property type="match status" value="1"/>
</dbReference>
<dbReference type="InterPro" id="IPR005561">
    <property type="entry name" value="ANTAR"/>
</dbReference>
<dbReference type="SUPFAM" id="SSF52172">
    <property type="entry name" value="CheY-like"/>
    <property type="match status" value="1"/>
</dbReference>
<dbReference type="Gene3D" id="3.30.450.40">
    <property type="match status" value="1"/>
</dbReference>
<sequence length="248" mass="27209">MMPNQQRVLEILVEAVDTLTDDFDLIEFLHRLSTRCVELLDVDAAGVMIVDQHGELQLIAASDEKTRLLELFALQHSQGPCVRCYHSGRAQLNISLTSSAATAGFGPFAARARTAGFTVTHALPMKLRHQVVGAVNLFGTRLRRLSDADVHVGQAIADVATIAVLQQRTIGQIYAEKAQLQTALTSRVVIEQAKGILSERHSLSLDDAFETMRAYARPRRLRLTELAQQIVDNTFDGDIAPTDSPGQP</sequence>
<dbReference type="InterPro" id="IPR012074">
    <property type="entry name" value="GAF_ANTAR"/>
</dbReference>
<evidence type="ECO:0000256" key="1">
    <source>
        <dbReference type="ARBA" id="ARBA00022679"/>
    </source>
</evidence>
<dbReference type="KEGG" id="sgm:GCM10017557_35220"/>
<accession>A0A7G1NYY9</accession>
<evidence type="ECO:0000256" key="4">
    <source>
        <dbReference type="ARBA" id="ARBA00023163"/>
    </source>
</evidence>